<dbReference type="STRING" id="41427.A0A182IZC0"/>
<evidence type="ECO:0000313" key="2">
    <source>
        <dbReference type="EnsemblMetazoa" id="AATE008378-PA.1"/>
    </source>
</evidence>
<dbReference type="Gene3D" id="2.170.140.10">
    <property type="entry name" value="Chitin binding domain"/>
    <property type="match status" value="1"/>
</dbReference>
<dbReference type="InterPro" id="IPR036508">
    <property type="entry name" value="Chitin-bd_dom_sf"/>
</dbReference>
<feature type="compositionally biased region" description="Polar residues" evidence="1">
    <location>
        <begin position="325"/>
        <end position="358"/>
    </location>
</feature>
<sequence length="817" mass="87840">LLLPFAIFIPDVSDFVSSSEGRCVLCGSSQPNGRKNGKLTNLSKLLFRVPLAASLRFGARRIYISRGSRFGNDFPNDDDDDGMLLTASNIYRGPRWRVAASSTASNFRVLFLLFTLVSAGAEVEGQPTQSASGNSSPVRTVMDLMEVMLNRDILDMLANGGYDFRQPARIFLPPKFYSSTLLDRGHMSPEEILSALSAPLQSRQLPSGGGEGVASIFSTPSLPSSSSSSSSQRSSSSPSIGGNADQQKAPAGADSDGPGNGNGFNFGGKEQVVVLDAPDGSRINLISYSDSKVTSPATGGFGAGANKGRDTPDKTVGLKSKPAANRQQRPLTSSITDQTVSPNVARSLPSSGLRSATNGRSSSPSSGGGSSTDRLRSALPGEPDVDYPIFGSVPETTFSCDKRHHGYYADVEARCQVFRVCANTDSTGRGFAFLCPNGTLFNQRHLVCDWYTNVRCADSENFYHVNEDIGRMVANDGRPMVSDNRREMMNVVMSMVTYPMRSLMEQMDGVGVLEERFGPGVVARPVLPATPAADLPRAAQPIGPTTNLAPVRTELEPPLTTVREPGPVNNYAPVGSPALSPSKPAYPSQVYTPRVDDVYVSSLGTLSTDPDSGFDPVRSTFLTRTGLTPTRTPQTGTYPSSGYAGLQQTNRVSGEKTRQEQELLAPTGVLPPTSFSRTVTTGQQQQQPGNRFPVSQVTYPQHRFSPANFYQTTSPAATGFVPAGFGSPAYDGGSIFQRYDSNVQQVPSVYPQTFPNSNFQLRRNDGPQPVRGGGSLLKRKKSVLVQVVPSLSFYFNNAEEKRAYYEALQRGLFDARR</sequence>
<feature type="compositionally biased region" description="Low complexity" evidence="1">
    <location>
        <begin position="625"/>
        <end position="637"/>
    </location>
</feature>
<dbReference type="SUPFAM" id="SSF57625">
    <property type="entry name" value="Invertebrate chitin-binding proteins"/>
    <property type="match status" value="1"/>
</dbReference>
<dbReference type="PANTHER" id="PTHR22933:SF42">
    <property type="entry name" value="FI18455P1-RELATED"/>
    <property type="match status" value="1"/>
</dbReference>
<feature type="region of interest" description="Disordered" evidence="1">
    <location>
        <begin position="203"/>
        <end position="266"/>
    </location>
</feature>
<reference evidence="2" key="1">
    <citation type="submission" date="2022-08" db="UniProtKB">
        <authorList>
            <consortium name="EnsemblMetazoa"/>
        </authorList>
    </citation>
    <scope>IDENTIFICATION</scope>
    <source>
        <strain evidence="2">EBRO</strain>
    </source>
</reference>
<dbReference type="VEuPathDB" id="VectorBase:AATE008378"/>
<feature type="region of interest" description="Disordered" evidence="1">
    <location>
        <begin position="625"/>
        <end position="646"/>
    </location>
</feature>
<dbReference type="EnsemblMetazoa" id="AATE008378-RA">
    <property type="protein sequence ID" value="AATE008378-PA.1"/>
    <property type="gene ID" value="AATE008378"/>
</dbReference>
<feature type="compositionally biased region" description="Low complexity" evidence="1">
    <location>
        <begin position="215"/>
        <end position="239"/>
    </location>
</feature>
<dbReference type="PANTHER" id="PTHR22933">
    <property type="entry name" value="FI18007P1-RELATED"/>
    <property type="match status" value="1"/>
</dbReference>
<dbReference type="InterPro" id="IPR052976">
    <property type="entry name" value="Scoloptoxin-like"/>
</dbReference>
<feature type="region of interest" description="Disordered" evidence="1">
    <location>
        <begin position="291"/>
        <end position="383"/>
    </location>
</feature>
<dbReference type="GO" id="GO:0005576">
    <property type="term" value="C:extracellular region"/>
    <property type="evidence" value="ECO:0007669"/>
    <property type="project" value="InterPro"/>
</dbReference>
<dbReference type="GO" id="GO:0008061">
    <property type="term" value="F:chitin binding"/>
    <property type="evidence" value="ECO:0007669"/>
    <property type="project" value="InterPro"/>
</dbReference>
<dbReference type="SMART" id="SM00494">
    <property type="entry name" value="ChtBD2"/>
    <property type="match status" value="1"/>
</dbReference>
<evidence type="ECO:0000256" key="1">
    <source>
        <dbReference type="SAM" id="MobiDB-lite"/>
    </source>
</evidence>
<name>A0A182IZC0_ANOAO</name>
<organism evidence="2">
    <name type="scientific">Anopheles atroparvus</name>
    <name type="common">European mosquito</name>
    <dbReference type="NCBI Taxonomy" id="41427"/>
    <lineage>
        <taxon>Eukaryota</taxon>
        <taxon>Metazoa</taxon>
        <taxon>Ecdysozoa</taxon>
        <taxon>Arthropoda</taxon>
        <taxon>Hexapoda</taxon>
        <taxon>Insecta</taxon>
        <taxon>Pterygota</taxon>
        <taxon>Neoptera</taxon>
        <taxon>Endopterygota</taxon>
        <taxon>Diptera</taxon>
        <taxon>Nematocera</taxon>
        <taxon>Culicoidea</taxon>
        <taxon>Culicidae</taxon>
        <taxon>Anophelinae</taxon>
        <taxon>Anopheles</taxon>
    </lineage>
</organism>
<proteinExistence type="predicted"/>
<protein>
    <submittedName>
        <fullName evidence="2">Uncharacterized protein</fullName>
    </submittedName>
</protein>
<accession>A0A182IZC0</accession>
<dbReference type="AlphaFoldDB" id="A0A182IZC0"/>
<dbReference type="InterPro" id="IPR002557">
    <property type="entry name" value="Chitin-bd_dom"/>
</dbReference>
<dbReference type="PROSITE" id="PS50940">
    <property type="entry name" value="CHIT_BIND_II"/>
    <property type="match status" value="1"/>
</dbReference>
<dbReference type="Pfam" id="PF01607">
    <property type="entry name" value="CBM_14"/>
    <property type="match status" value="1"/>
</dbReference>